<proteinExistence type="predicted"/>
<evidence type="ECO:0000256" key="3">
    <source>
        <dbReference type="ARBA" id="ARBA00023163"/>
    </source>
</evidence>
<dbReference type="PROSITE" id="PS50977">
    <property type="entry name" value="HTH_TETR_2"/>
    <property type="match status" value="1"/>
</dbReference>
<dbReference type="RefSeq" id="WP_343218785.1">
    <property type="nucleotide sequence ID" value="NZ_JAHTBN010000017.1"/>
</dbReference>
<dbReference type="InterPro" id="IPR050109">
    <property type="entry name" value="HTH-type_TetR-like_transc_reg"/>
</dbReference>
<dbReference type="InterPro" id="IPR041490">
    <property type="entry name" value="KstR2_TetR_C"/>
</dbReference>
<dbReference type="PANTHER" id="PTHR30055:SF240">
    <property type="entry name" value="HTH-TYPE TRANSCRIPTIONAL REGULATOR ACRR"/>
    <property type="match status" value="1"/>
</dbReference>
<dbReference type="PANTHER" id="PTHR30055">
    <property type="entry name" value="HTH-TYPE TRANSCRIPTIONAL REGULATOR RUTR"/>
    <property type="match status" value="1"/>
</dbReference>
<accession>A0ABV8P5Z2</accession>
<reference evidence="8" key="1">
    <citation type="journal article" date="2019" name="Int. J. Syst. Evol. Microbiol.">
        <title>The Global Catalogue of Microorganisms (GCM) 10K type strain sequencing project: providing services to taxonomists for standard genome sequencing and annotation.</title>
        <authorList>
            <consortium name="The Broad Institute Genomics Platform"/>
            <consortium name="The Broad Institute Genome Sequencing Center for Infectious Disease"/>
            <person name="Wu L."/>
            <person name="Ma J."/>
        </authorList>
    </citation>
    <scope>NUCLEOTIDE SEQUENCE [LARGE SCALE GENOMIC DNA]</scope>
    <source>
        <strain evidence="8">LMG 24813</strain>
    </source>
</reference>
<feature type="region of interest" description="Disordered" evidence="5">
    <location>
        <begin position="1"/>
        <end position="45"/>
    </location>
</feature>
<dbReference type="InterPro" id="IPR001647">
    <property type="entry name" value="HTH_TetR"/>
</dbReference>
<evidence type="ECO:0000256" key="2">
    <source>
        <dbReference type="ARBA" id="ARBA00023125"/>
    </source>
</evidence>
<dbReference type="InterPro" id="IPR036271">
    <property type="entry name" value="Tet_transcr_reg_TetR-rel_C_sf"/>
</dbReference>
<dbReference type="SUPFAM" id="SSF48498">
    <property type="entry name" value="Tetracyclin repressor-like, C-terminal domain"/>
    <property type="match status" value="1"/>
</dbReference>
<name>A0ABV8P5Z2_9BURK</name>
<evidence type="ECO:0000259" key="6">
    <source>
        <dbReference type="PROSITE" id="PS50977"/>
    </source>
</evidence>
<evidence type="ECO:0000313" key="8">
    <source>
        <dbReference type="Proteomes" id="UP001595848"/>
    </source>
</evidence>
<dbReference type="InterPro" id="IPR009057">
    <property type="entry name" value="Homeodomain-like_sf"/>
</dbReference>
<keyword evidence="3" id="KW-0804">Transcription</keyword>
<evidence type="ECO:0000313" key="7">
    <source>
        <dbReference type="EMBL" id="MFC4203454.1"/>
    </source>
</evidence>
<dbReference type="Gene3D" id="1.10.357.10">
    <property type="entry name" value="Tetracycline Repressor, domain 2"/>
    <property type="match status" value="1"/>
</dbReference>
<evidence type="ECO:0000256" key="4">
    <source>
        <dbReference type="PROSITE-ProRule" id="PRU00335"/>
    </source>
</evidence>
<dbReference type="Proteomes" id="UP001595848">
    <property type="component" value="Unassembled WGS sequence"/>
</dbReference>
<keyword evidence="8" id="KW-1185">Reference proteome</keyword>
<evidence type="ECO:0000256" key="5">
    <source>
        <dbReference type="SAM" id="MobiDB-lite"/>
    </source>
</evidence>
<keyword evidence="1" id="KW-0805">Transcription regulation</keyword>
<feature type="compositionally biased region" description="Low complexity" evidence="5">
    <location>
        <begin position="1"/>
        <end position="26"/>
    </location>
</feature>
<protein>
    <submittedName>
        <fullName evidence="7">TetR/AcrR family transcriptional regulator</fullName>
    </submittedName>
</protein>
<keyword evidence="2 4" id="KW-0238">DNA-binding</keyword>
<sequence>MPESSASSTSGPARAAAPGAVAEPPRGSAGSAKPSHPGPSLVGHGPADPAEFDAFKLELSLSRQEIYRELYLQNKDLVRIKKEHVAVKNLARIIESTLRLANSKGFHAMSLRDLCADSGMSVGGLYAYIKNKDDLIHLIQSHGFILTRRTLLAHTEGIASPREKLYAAIKSHIYLSELMQSWFSFSFMEAKSLPKKEKQEAIAAELEIENIICGIIEQGIASGTFRPANARLLSSATKALMQDWYLKRRKYRNQNIHVSQYAAFVRDMLESCLLPES</sequence>
<dbReference type="Gene3D" id="1.10.10.60">
    <property type="entry name" value="Homeodomain-like"/>
    <property type="match status" value="1"/>
</dbReference>
<dbReference type="Pfam" id="PF17932">
    <property type="entry name" value="TetR_C_24"/>
    <property type="match status" value="1"/>
</dbReference>
<organism evidence="7 8">
    <name type="scientific">Candidimonas humi</name>
    <dbReference type="NCBI Taxonomy" id="683355"/>
    <lineage>
        <taxon>Bacteria</taxon>
        <taxon>Pseudomonadati</taxon>
        <taxon>Pseudomonadota</taxon>
        <taxon>Betaproteobacteria</taxon>
        <taxon>Burkholderiales</taxon>
        <taxon>Alcaligenaceae</taxon>
        <taxon>Candidimonas</taxon>
    </lineage>
</organism>
<feature type="domain" description="HTH tetR-type" evidence="6">
    <location>
        <begin position="87"/>
        <end position="147"/>
    </location>
</feature>
<dbReference type="Pfam" id="PF00440">
    <property type="entry name" value="TetR_N"/>
    <property type="match status" value="1"/>
</dbReference>
<comment type="caution">
    <text evidence="7">The sequence shown here is derived from an EMBL/GenBank/DDBJ whole genome shotgun (WGS) entry which is preliminary data.</text>
</comment>
<dbReference type="EMBL" id="JBHSBV010000013">
    <property type="protein sequence ID" value="MFC4203454.1"/>
    <property type="molecule type" value="Genomic_DNA"/>
</dbReference>
<evidence type="ECO:0000256" key="1">
    <source>
        <dbReference type="ARBA" id="ARBA00023015"/>
    </source>
</evidence>
<gene>
    <name evidence="7" type="ORF">ACFOY1_21085</name>
</gene>
<feature type="DNA-binding region" description="H-T-H motif" evidence="4">
    <location>
        <begin position="110"/>
        <end position="129"/>
    </location>
</feature>
<dbReference type="SUPFAM" id="SSF46689">
    <property type="entry name" value="Homeodomain-like"/>
    <property type="match status" value="1"/>
</dbReference>